<accession>A0A4V3HTW4</accession>
<dbReference type="Proteomes" id="UP000295703">
    <property type="component" value="Unassembled WGS sequence"/>
</dbReference>
<reference evidence="1 2" key="1">
    <citation type="submission" date="2018-12" db="EMBL/GenBank/DDBJ databases">
        <title>Genome sequence and assembly of Colletotrichum trifolii.</title>
        <authorList>
            <person name="Gan P."/>
            <person name="Shirasu K."/>
        </authorList>
    </citation>
    <scope>NUCLEOTIDE SEQUENCE [LARGE SCALE GENOMIC DNA]</scope>
    <source>
        <strain evidence="1 2">543-2</strain>
    </source>
</reference>
<dbReference type="EMBL" id="RYZW01000138">
    <property type="protein sequence ID" value="TDZ41385.1"/>
    <property type="molecule type" value="Genomic_DNA"/>
</dbReference>
<sequence>MAEVFGVVASSLAVAELTAKFGVSMVKLKVFFKKDEIQEYKAKLQYILQLVLICQQTHAVTQQSHMILRDNVQISAGNKELCAADAELQSV</sequence>
<keyword evidence="2" id="KW-1185">Reference proteome</keyword>
<organism evidence="1 2">
    <name type="scientific">Colletotrichum trifolii</name>
    <dbReference type="NCBI Taxonomy" id="5466"/>
    <lineage>
        <taxon>Eukaryota</taxon>
        <taxon>Fungi</taxon>
        <taxon>Dikarya</taxon>
        <taxon>Ascomycota</taxon>
        <taxon>Pezizomycotina</taxon>
        <taxon>Sordariomycetes</taxon>
        <taxon>Hypocreomycetidae</taxon>
        <taxon>Glomerellales</taxon>
        <taxon>Glomerellaceae</taxon>
        <taxon>Colletotrichum</taxon>
        <taxon>Colletotrichum orbiculare species complex</taxon>
    </lineage>
</organism>
<name>A0A4V3HTW4_COLTR</name>
<gene>
    <name evidence="1" type="ORF">CTRI78_v009700</name>
</gene>
<evidence type="ECO:0000313" key="1">
    <source>
        <dbReference type="EMBL" id="TDZ41385.1"/>
    </source>
</evidence>
<comment type="caution">
    <text evidence="1">The sequence shown here is derived from an EMBL/GenBank/DDBJ whole genome shotgun (WGS) entry which is preliminary data.</text>
</comment>
<proteinExistence type="predicted"/>
<evidence type="ECO:0000313" key="2">
    <source>
        <dbReference type="Proteomes" id="UP000295703"/>
    </source>
</evidence>
<dbReference type="AlphaFoldDB" id="A0A4V3HTW4"/>
<protein>
    <submittedName>
        <fullName evidence="1">Uncharacterized protein</fullName>
    </submittedName>
</protein>